<name>A0A1N7L659_9PROT</name>
<protein>
    <recommendedName>
        <fullName evidence="8">DUF1656 domain-containing protein</fullName>
    </recommendedName>
</protein>
<feature type="transmembrane region" description="Helical" evidence="5">
    <location>
        <begin position="41"/>
        <end position="62"/>
    </location>
</feature>
<dbReference type="Proteomes" id="UP000185678">
    <property type="component" value="Unassembled WGS sequence"/>
</dbReference>
<dbReference type="STRING" id="80876.SAMN05421779_103135"/>
<evidence type="ECO:0000313" key="6">
    <source>
        <dbReference type="EMBL" id="SIS69307.1"/>
    </source>
</evidence>
<evidence type="ECO:0000313" key="7">
    <source>
        <dbReference type="Proteomes" id="UP000185678"/>
    </source>
</evidence>
<keyword evidence="2 5" id="KW-0812">Transmembrane</keyword>
<evidence type="ECO:0000256" key="5">
    <source>
        <dbReference type="SAM" id="Phobius"/>
    </source>
</evidence>
<proteinExistence type="predicted"/>
<dbReference type="InterPro" id="IPR012451">
    <property type="entry name" value="DUF1656"/>
</dbReference>
<dbReference type="Pfam" id="PF07869">
    <property type="entry name" value="DUF1656"/>
    <property type="match status" value="1"/>
</dbReference>
<evidence type="ECO:0008006" key="8">
    <source>
        <dbReference type="Google" id="ProtNLM"/>
    </source>
</evidence>
<accession>A0A1N7L659</accession>
<evidence type="ECO:0000256" key="4">
    <source>
        <dbReference type="ARBA" id="ARBA00023136"/>
    </source>
</evidence>
<dbReference type="OrthoDB" id="7021192at2"/>
<keyword evidence="3 5" id="KW-1133">Transmembrane helix</keyword>
<feature type="transmembrane region" description="Helical" evidence="5">
    <location>
        <begin position="7"/>
        <end position="29"/>
    </location>
</feature>
<organism evidence="6 7">
    <name type="scientific">Insolitispirillum peregrinum</name>
    <dbReference type="NCBI Taxonomy" id="80876"/>
    <lineage>
        <taxon>Bacteria</taxon>
        <taxon>Pseudomonadati</taxon>
        <taxon>Pseudomonadota</taxon>
        <taxon>Alphaproteobacteria</taxon>
        <taxon>Rhodospirillales</taxon>
        <taxon>Novispirillaceae</taxon>
        <taxon>Insolitispirillum</taxon>
    </lineage>
</organism>
<evidence type="ECO:0000256" key="3">
    <source>
        <dbReference type="ARBA" id="ARBA00022989"/>
    </source>
</evidence>
<sequence>MISEFSLVGIYLPPLLVYACFTLPIYAGIRFMIAHSGVLRWVWHPGLFEFAISICLVSMLVLHA</sequence>
<keyword evidence="1" id="KW-1003">Cell membrane</keyword>
<keyword evidence="7" id="KW-1185">Reference proteome</keyword>
<keyword evidence="4 5" id="KW-0472">Membrane</keyword>
<reference evidence="6 7" key="1">
    <citation type="submission" date="2017-01" db="EMBL/GenBank/DDBJ databases">
        <authorList>
            <person name="Mah S.A."/>
            <person name="Swanson W.J."/>
            <person name="Moy G.W."/>
            <person name="Vacquier V.D."/>
        </authorList>
    </citation>
    <scope>NUCLEOTIDE SEQUENCE [LARGE SCALE GENOMIC DNA]</scope>
    <source>
        <strain evidence="6 7">DSM 11589</strain>
    </source>
</reference>
<evidence type="ECO:0000256" key="2">
    <source>
        <dbReference type="ARBA" id="ARBA00022692"/>
    </source>
</evidence>
<gene>
    <name evidence="6" type="ORF">SAMN05421779_103135</name>
</gene>
<evidence type="ECO:0000256" key="1">
    <source>
        <dbReference type="ARBA" id="ARBA00022475"/>
    </source>
</evidence>
<dbReference type="AlphaFoldDB" id="A0A1N7L659"/>
<dbReference type="EMBL" id="FTOA01000003">
    <property type="protein sequence ID" value="SIS69307.1"/>
    <property type="molecule type" value="Genomic_DNA"/>
</dbReference>